<reference evidence="1 2" key="1">
    <citation type="submission" date="2015-01" db="EMBL/GenBank/DDBJ databases">
        <title>Vibrio sp. C94 JCM 19241 whole genome shotgun sequence.</title>
        <authorList>
            <person name="Sawabe T."/>
            <person name="Meirelles P."/>
            <person name="Feng G."/>
            <person name="Sayaka M."/>
            <person name="Hattori M."/>
            <person name="Ohkuma M."/>
        </authorList>
    </citation>
    <scope>NUCLEOTIDE SEQUENCE [LARGE SCALE GENOMIC DNA]</scope>
    <source>
        <strain evidence="2">JCM 19241</strain>
    </source>
</reference>
<accession>A0A0B8QBL7</accession>
<comment type="caution">
    <text evidence="1">The sequence shown here is derived from an EMBL/GenBank/DDBJ whole genome shotgun (WGS) entry which is preliminary data.</text>
</comment>
<protein>
    <recommendedName>
        <fullName evidence="3">Lipoprotein</fullName>
    </recommendedName>
</protein>
<dbReference type="EMBL" id="BBSC01000007">
    <property type="protein sequence ID" value="GAM77060.1"/>
    <property type="molecule type" value="Genomic_DNA"/>
</dbReference>
<dbReference type="Proteomes" id="UP000031666">
    <property type="component" value="Unassembled WGS sequence"/>
</dbReference>
<dbReference type="AlphaFoldDB" id="A0A0B8QBL7"/>
<proteinExistence type="predicted"/>
<dbReference type="PROSITE" id="PS51257">
    <property type="entry name" value="PROKAR_LIPOPROTEIN"/>
    <property type="match status" value="1"/>
</dbReference>
<sequence length="131" mass="14674">MKKLLLTMATVSVLSGCVSLTPEQLADLRSKTKFIDENNPPAEYVIALDSLKSTLKDPDSMQIKHAYSYYNVHFEESYCVNYNAKNSYGGYVGYKWAMLEKSGEVKSTNTHQRICGSSLKYAEINNQAGDL</sequence>
<name>A0A0B8QBL7_9VIBR</name>
<gene>
    <name evidence="1" type="ORF">JCM19241_5956</name>
</gene>
<evidence type="ECO:0000313" key="1">
    <source>
        <dbReference type="EMBL" id="GAM77060.1"/>
    </source>
</evidence>
<reference evidence="1 2" key="2">
    <citation type="submission" date="2015-01" db="EMBL/GenBank/DDBJ databases">
        <authorList>
            <consortium name="NBRP consortium"/>
            <person name="Sawabe T."/>
            <person name="Meirelles P."/>
            <person name="Feng G."/>
            <person name="Sayaka M."/>
            <person name="Hattori M."/>
            <person name="Ohkuma M."/>
        </authorList>
    </citation>
    <scope>NUCLEOTIDE SEQUENCE [LARGE SCALE GENOMIC DNA]</scope>
    <source>
        <strain evidence="2">JCM 19241</strain>
    </source>
</reference>
<organism evidence="1 2">
    <name type="scientific">Vibrio ishigakensis</name>
    <dbReference type="NCBI Taxonomy" id="1481914"/>
    <lineage>
        <taxon>Bacteria</taxon>
        <taxon>Pseudomonadati</taxon>
        <taxon>Pseudomonadota</taxon>
        <taxon>Gammaproteobacteria</taxon>
        <taxon>Vibrionales</taxon>
        <taxon>Vibrionaceae</taxon>
        <taxon>Vibrio</taxon>
    </lineage>
</organism>
<evidence type="ECO:0000313" key="2">
    <source>
        <dbReference type="Proteomes" id="UP000031666"/>
    </source>
</evidence>
<evidence type="ECO:0008006" key="3">
    <source>
        <dbReference type="Google" id="ProtNLM"/>
    </source>
</evidence>